<dbReference type="Proteomes" id="UP001164748">
    <property type="component" value="Chromosome"/>
</dbReference>
<protein>
    <submittedName>
        <fullName evidence="1">Uncharacterized protein</fullName>
    </submittedName>
</protein>
<reference evidence="1" key="1">
    <citation type="submission" date="2022-09" db="EMBL/GenBank/DDBJ databases">
        <authorList>
            <person name="Li Z.-J."/>
        </authorList>
    </citation>
    <scope>NUCLEOTIDE SEQUENCE</scope>
    <source>
        <strain evidence="1">TGB11</strain>
    </source>
</reference>
<name>A0AA47KJ62_9GAMM</name>
<evidence type="ECO:0000313" key="1">
    <source>
        <dbReference type="EMBL" id="WBA07763.1"/>
    </source>
</evidence>
<proteinExistence type="predicted"/>
<dbReference type="AlphaFoldDB" id="A0AA47KJ62"/>
<accession>A0AA47KJ62</accession>
<dbReference type="EMBL" id="CP114588">
    <property type="protein sequence ID" value="WBA07763.1"/>
    <property type="molecule type" value="Genomic_DNA"/>
</dbReference>
<dbReference type="RefSeq" id="WP_269578364.1">
    <property type="nucleotide sequence ID" value="NZ_CP114588.1"/>
</dbReference>
<organism evidence="1 2">
    <name type="scientific">Salinivibrio kushneri</name>
    <dbReference type="NCBI Taxonomy" id="1908198"/>
    <lineage>
        <taxon>Bacteria</taxon>
        <taxon>Pseudomonadati</taxon>
        <taxon>Pseudomonadota</taxon>
        <taxon>Gammaproteobacteria</taxon>
        <taxon>Vibrionales</taxon>
        <taxon>Vibrionaceae</taxon>
        <taxon>Salinivibrio</taxon>
    </lineage>
</organism>
<gene>
    <name evidence="1" type="ORF">N8M53_07785</name>
</gene>
<sequence length="310" mass="35989">MGSKIPEARLGSGNRVAATDYENKPYGALFCASPSCSAQLSFVKRHDRKYATKTVEIAPCFRLKRNEEHSAKCKYNIGGQLNIIAKSSDSAVFSAIEKSKYEFRLHILLKALWELSKPEIENKGKAWGSSGESDKKYSNKGKLTNYLKTLKQILQLRALCEDNKELKSLVTLNYRGKKVSWERFYFDHENLHNFVKHYKVGEYTMPLAISGHIHELRKPMNEKFPFHVVELNSPFVEPDKNGVIKKPIPQIILKNSSLLKYIDPSKEYIFFGRWKPRERKRSGRNENSKTQWVFENIEMYIDNKDHFIEC</sequence>
<evidence type="ECO:0000313" key="2">
    <source>
        <dbReference type="Proteomes" id="UP001164748"/>
    </source>
</evidence>